<dbReference type="InterPro" id="IPR051447">
    <property type="entry name" value="Lipoprotein-release_system"/>
</dbReference>
<dbReference type="KEGG" id="camy:CSUIS_0627"/>
<keyword evidence="4 7" id="KW-0812">Transmembrane</keyword>
<dbReference type="Pfam" id="PF02687">
    <property type="entry name" value="FtsX"/>
    <property type="match status" value="1"/>
</dbReference>
<accession>A0A1X9SVV0</accession>
<evidence type="ECO:0000256" key="1">
    <source>
        <dbReference type="ARBA" id="ARBA00004651"/>
    </source>
</evidence>
<dbReference type="EMBL" id="CP018789">
    <property type="protein sequence ID" value="ARR00444.1"/>
    <property type="molecule type" value="Genomic_DNA"/>
</dbReference>
<evidence type="ECO:0000313" key="12">
    <source>
        <dbReference type="Proteomes" id="UP000194260"/>
    </source>
</evidence>
<evidence type="ECO:0000313" key="11">
    <source>
        <dbReference type="EMBL" id="MEE3744844.1"/>
    </source>
</evidence>
<feature type="transmembrane region" description="Helical" evidence="7">
    <location>
        <begin position="261"/>
        <end position="286"/>
    </location>
</feature>
<feature type="transmembrane region" description="Helical" evidence="7">
    <location>
        <begin position="20"/>
        <end position="44"/>
    </location>
</feature>
<evidence type="ECO:0000256" key="4">
    <source>
        <dbReference type="ARBA" id="ARBA00022692"/>
    </source>
</evidence>
<dbReference type="Proteomes" id="UP001331664">
    <property type="component" value="Unassembled WGS sequence"/>
</dbReference>
<keyword evidence="3" id="KW-1003">Cell membrane</keyword>
<dbReference type="RefSeq" id="WP_086236908.1">
    <property type="nucleotide sequence ID" value="NZ_CP018789.1"/>
</dbReference>
<comment type="similarity">
    <text evidence="2">Belongs to the ABC-4 integral membrane protein family. LolC/E subfamily.</text>
</comment>
<evidence type="ECO:0000256" key="6">
    <source>
        <dbReference type="ARBA" id="ARBA00023136"/>
    </source>
</evidence>
<dbReference type="GO" id="GO:0098797">
    <property type="term" value="C:plasma membrane protein complex"/>
    <property type="evidence" value="ECO:0007669"/>
    <property type="project" value="TreeGrafter"/>
</dbReference>
<feature type="domain" description="MacB-like periplasmic core" evidence="9">
    <location>
        <begin position="24"/>
        <end position="159"/>
    </location>
</feature>
<evidence type="ECO:0000256" key="5">
    <source>
        <dbReference type="ARBA" id="ARBA00022989"/>
    </source>
</evidence>
<evidence type="ECO:0000259" key="8">
    <source>
        <dbReference type="Pfam" id="PF02687"/>
    </source>
</evidence>
<organism evidence="10 12">
    <name type="scientific">Campylobacter porcelli</name>
    <dbReference type="NCBI Taxonomy" id="1660073"/>
    <lineage>
        <taxon>Bacteria</taxon>
        <taxon>Pseudomonadati</taxon>
        <taxon>Campylobacterota</taxon>
        <taxon>Epsilonproteobacteria</taxon>
        <taxon>Campylobacterales</taxon>
        <taxon>Campylobacteraceae</taxon>
        <taxon>Campylobacter</taxon>
    </lineage>
</organism>
<evidence type="ECO:0000256" key="7">
    <source>
        <dbReference type="SAM" id="Phobius"/>
    </source>
</evidence>
<reference evidence="10" key="2">
    <citation type="journal article" date="2017" name="Genome Biol. Evol.">
        <title>Comparative genomic analysis identifies a Campylobacter clade deficient in selenium metabolism.</title>
        <authorList>
            <person name="Miller W.G."/>
            <person name="Yee E."/>
            <person name="Lopes B.S."/>
            <person name="Chapman M.H."/>
            <person name="Huynh S."/>
            <person name="Bono J.L."/>
            <person name="Parker C.T."/>
            <person name="Strachan N.J.C."/>
            <person name="Forbes K.J."/>
        </authorList>
    </citation>
    <scope>NUCLEOTIDE SEQUENCE [LARGE SCALE GENOMIC DNA]</scope>
    <source>
        <strain evidence="10">RM6137</strain>
    </source>
</reference>
<keyword evidence="5 7" id="KW-1133">Transmembrane helix</keyword>
<feature type="transmembrane region" description="Helical" evidence="7">
    <location>
        <begin position="357"/>
        <end position="379"/>
    </location>
</feature>
<evidence type="ECO:0000313" key="13">
    <source>
        <dbReference type="Proteomes" id="UP001331664"/>
    </source>
</evidence>
<dbReference type="AlphaFoldDB" id="A0A1X9SVV0"/>
<dbReference type="InterPro" id="IPR003838">
    <property type="entry name" value="ABC3_permease_C"/>
</dbReference>
<dbReference type="EMBL" id="JAZBRD010000008">
    <property type="protein sequence ID" value="MEE3744844.1"/>
    <property type="molecule type" value="Genomic_DNA"/>
</dbReference>
<reference evidence="12" key="1">
    <citation type="journal article" date="2017" name="Genome Biol. Evol.">
        <title>Comparative Genomic Analysis Identifies a Campylobacter Clade Deficient in Selenium Metabolism.</title>
        <authorList>
            <person name="Miller W.G."/>
            <person name="Yee E."/>
            <person name="Lopes B.S."/>
            <person name="Chapman M.H."/>
            <person name="Huynh S."/>
            <person name="Bono J.L."/>
            <person name="Parker C.T."/>
            <person name="Strachan N.J.C."/>
            <person name="Forbes K.J."/>
        </authorList>
    </citation>
    <scope>NUCLEOTIDE SEQUENCE [LARGE SCALE GENOMIC DNA]</scope>
    <source>
        <strain evidence="12">RM6137</strain>
    </source>
</reference>
<dbReference type="PANTHER" id="PTHR30489">
    <property type="entry name" value="LIPOPROTEIN-RELEASING SYSTEM TRANSMEMBRANE PROTEIN LOLE"/>
    <property type="match status" value="1"/>
</dbReference>
<dbReference type="PANTHER" id="PTHR30489:SF0">
    <property type="entry name" value="LIPOPROTEIN-RELEASING SYSTEM TRANSMEMBRANE PROTEIN LOLE"/>
    <property type="match status" value="1"/>
</dbReference>
<evidence type="ECO:0000313" key="10">
    <source>
        <dbReference type="EMBL" id="ARR00444.1"/>
    </source>
</evidence>
<evidence type="ECO:0000256" key="3">
    <source>
        <dbReference type="ARBA" id="ARBA00022475"/>
    </source>
</evidence>
<name>A0A1X9SVV0_9BACT</name>
<keyword evidence="13" id="KW-1185">Reference proteome</keyword>
<protein>
    <submittedName>
        <fullName evidence="11">ABC transporter permease</fullName>
    </submittedName>
    <submittedName>
        <fullName evidence="10">Lipoprotein releasing system, transmembrane protein, LolC/E family</fullName>
    </submittedName>
</protein>
<dbReference type="InterPro" id="IPR025857">
    <property type="entry name" value="MacB_PCD"/>
</dbReference>
<evidence type="ECO:0000259" key="9">
    <source>
        <dbReference type="Pfam" id="PF12704"/>
    </source>
</evidence>
<evidence type="ECO:0000256" key="2">
    <source>
        <dbReference type="ARBA" id="ARBA00005236"/>
    </source>
</evidence>
<dbReference type="Proteomes" id="UP000194260">
    <property type="component" value="Chromosome"/>
</dbReference>
<gene>
    <name evidence="10" type="primary">lolC</name>
    <name evidence="10" type="ORF">CSUIS_0627</name>
    <name evidence="11" type="ORF">V2I23_05985</name>
</gene>
<reference evidence="11 13" key="3">
    <citation type="submission" date="2024-01" db="EMBL/GenBank/DDBJ databases">
        <title>Campylobacter porcellus sp. nov.</title>
        <authorList>
            <person name="Papic B."/>
            <person name="Gruntar I."/>
        </authorList>
    </citation>
    <scope>NUCLEOTIDE SEQUENCE [LARGE SCALE GENOMIC DNA]</scope>
    <source>
        <strain evidence="11 13">CX2-4855-23</strain>
    </source>
</reference>
<feature type="domain" description="ABC3 transporter permease C-terminal" evidence="8">
    <location>
        <begin position="264"/>
        <end position="388"/>
    </location>
</feature>
<feature type="transmembrane region" description="Helical" evidence="7">
    <location>
        <begin position="309"/>
        <end position="336"/>
    </location>
</feature>
<keyword evidence="10" id="KW-0449">Lipoprotein</keyword>
<comment type="subcellular location">
    <subcellularLocation>
        <location evidence="1">Cell membrane</location>
        <topology evidence="1">Multi-pass membrane protein</topology>
    </subcellularLocation>
</comment>
<dbReference type="Pfam" id="PF12704">
    <property type="entry name" value="MacB_PCD"/>
    <property type="match status" value="1"/>
</dbReference>
<proteinExistence type="inferred from homology"/>
<keyword evidence="6 7" id="KW-0472">Membrane</keyword>
<dbReference type="GO" id="GO:0044874">
    <property type="term" value="P:lipoprotein localization to outer membrane"/>
    <property type="evidence" value="ECO:0007669"/>
    <property type="project" value="TreeGrafter"/>
</dbReference>
<sequence>MVRYLLFKYLRFDKSQPFIALSAILAFLGVSVGLMVLIIAMAIMNGFDKEFERKLFTMNYPITIISYIKGSIDESDVTGLKEQFKELKFSPYISTQAIVKYGNKLEGGVLFGVNFSDEKQINSVINEALKDTIPKGFEVVLGKGIADDFSLALNDKVTILFTQLSPSGLVSMPTMKRFDYVANFSSGLNAYDKAYSYTNVEFLAKILGYEDKKYDGIHIYSDNPKDDIIKLNQLLKPGQKAIGWWEQNGNFFSALELEKRALFIVLMLIILVASLNIISSLLMTVMNRRQEIALLLALGASKMEIKKSFFAQGVVIGGSGIVFGLILGLFGVWLLGSFDIINLPADVYGSSKLPMELSIYDLAMILVGALIIVLLSSYYPAKKASNIDILTTLRNE</sequence>
<dbReference type="STRING" id="1660073.CSUIS_0627"/>